<feature type="transmembrane region" description="Helical" evidence="2">
    <location>
        <begin position="52"/>
        <end position="71"/>
    </location>
</feature>
<feature type="domain" description="CAAX prenyl protease 2/Lysostaphin resistance protein A-like" evidence="3">
    <location>
        <begin position="2"/>
        <end position="64"/>
    </location>
</feature>
<dbReference type="GO" id="GO:0008237">
    <property type="term" value="F:metallopeptidase activity"/>
    <property type="evidence" value="ECO:0007669"/>
    <property type="project" value="UniProtKB-KW"/>
</dbReference>
<dbReference type="GO" id="GO:0080120">
    <property type="term" value="P:CAAX-box protein maturation"/>
    <property type="evidence" value="ECO:0007669"/>
    <property type="project" value="UniProtKB-ARBA"/>
</dbReference>
<accession>A0A6A1Z5L3</accession>
<keyword evidence="4" id="KW-0378">Hydrolase</keyword>
<comment type="caution">
    <text evidence="4">The sequence shown here is derived from an EMBL/GenBank/DDBJ whole genome shotgun (WGS) entry which is preliminary data.</text>
</comment>
<organism evidence="4 5">
    <name type="scientific">Lactobacillus crispatus</name>
    <dbReference type="NCBI Taxonomy" id="47770"/>
    <lineage>
        <taxon>Bacteria</taxon>
        <taxon>Bacillati</taxon>
        <taxon>Bacillota</taxon>
        <taxon>Bacilli</taxon>
        <taxon>Lactobacillales</taxon>
        <taxon>Lactobacillaceae</taxon>
        <taxon>Lactobacillus</taxon>
    </lineage>
</organism>
<evidence type="ECO:0000259" key="3">
    <source>
        <dbReference type="Pfam" id="PF02517"/>
    </source>
</evidence>
<evidence type="ECO:0000313" key="5">
    <source>
        <dbReference type="Proteomes" id="UP000430323"/>
    </source>
</evidence>
<comment type="similarity">
    <text evidence="1">Belongs to the UPF0177 family.</text>
</comment>
<proteinExistence type="inferred from homology"/>
<dbReference type="Pfam" id="PF02517">
    <property type="entry name" value="Rce1-like"/>
    <property type="match status" value="1"/>
</dbReference>
<feature type="transmembrane region" description="Helical" evidence="2">
    <location>
        <begin position="27"/>
        <end position="45"/>
    </location>
</feature>
<evidence type="ECO:0000256" key="2">
    <source>
        <dbReference type="SAM" id="Phobius"/>
    </source>
</evidence>
<dbReference type="Proteomes" id="UP000430323">
    <property type="component" value="Unassembled WGS sequence"/>
</dbReference>
<protein>
    <submittedName>
        <fullName evidence="4">CPBP family intramembrane metalloprotease</fullName>
    </submittedName>
</protein>
<sequence length="106" mass="11985">MVWAAILSSICFGQAHFVNLVHQSFIVTLQQVILVIAIGLMLCTVRILTNNMWLSVIMHIAFDVSPIMLTGDALEPWPQLLISFFWIGGISLLCVWAYNRHCLKKV</sequence>
<dbReference type="InterPro" id="IPR003675">
    <property type="entry name" value="Rce1/LyrA-like_dom"/>
</dbReference>
<dbReference type="GO" id="GO:0004175">
    <property type="term" value="F:endopeptidase activity"/>
    <property type="evidence" value="ECO:0007669"/>
    <property type="project" value="UniProtKB-ARBA"/>
</dbReference>
<keyword evidence="2" id="KW-1133">Transmembrane helix</keyword>
<keyword evidence="4" id="KW-0645">Protease</keyword>
<feature type="transmembrane region" description="Helical" evidence="2">
    <location>
        <begin position="77"/>
        <end position="98"/>
    </location>
</feature>
<reference evidence="4 5" key="1">
    <citation type="submission" date="2019-09" db="EMBL/GenBank/DDBJ databases">
        <title>Investigation of probiotic properties of different lactic acid bacteria.</title>
        <authorList>
            <person name="Jaomanjaka F."/>
            <person name="Blanc P."/>
        </authorList>
    </citation>
    <scope>NUCLEOTIDE SEQUENCE [LARGE SCALE GENOMIC DNA]</scope>
    <source>
        <strain evidence="4 5">BIO6272</strain>
    </source>
</reference>
<gene>
    <name evidence="4" type="ORF">F8251_07160</name>
</gene>
<dbReference type="EMBL" id="WBOB01000038">
    <property type="protein sequence ID" value="KAB1973060.1"/>
    <property type="molecule type" value="Genomic_DNA"/>
</dbReference>
<keyword evidence="4" id="KW-0482">Metalloprotease</keyword>
<name>A0A6A1Z5L3_9LACO</name>
<keyword evidence="2" id="KW-0812">Transmembrane</keyword>
<dbReference type="GO" id="GO:0006508">
    <property type="term" value="P:proteolysis"/>
    <property type="evidence" value="ECO:0007669"/>
    <property type="project" value="UniProtKB-KW"/>
</dbReference>
<evidence type="ECO:0000256" key="1">
    <source>
        <dbReference type="ARBA" id="ARBA00009067"/>
    </source>
</evidence>
<evidence type="ECO:0000313" key="4">
    <source>
        <dbReference type="EMBL" id="KAB1973060.1"/>
    </source>
</evidence>
<dbReference type="AlphaFoldDB" id="A0A6A1Z5L3"/>
<keyword evidence="2" id="KW-0472">Membrane</keyword>